<keyword evidence="2" id="KW-1185">Reference proteome</keyword>
<proteinExistence type="predicted"/>
<evidence type="ECO:0000313" key="2">
    <source>
        <dbReference type="Proteomes" id="UP000010411"/>
    </source>
</evidence>
<accession>L1KM71</accession>
<organism evidence="1 2">
    <name type="scientific">Streptomyces ipomoeae 91-03</name>
    <dbReference type="NCBI Taxonomy" id="698759"/>
    <lineage>
        <taxon>Bacteria</taxon>
        <taxon>Bacillati</taxon>
        <taxon>Actinomycetota</taxon>
        <taxon>Actinomycetes</taxon>
        <taxon>Kitasatosporales</taxon>
        <taxon>Streptomycetaceae</taxon>
        <taxon>Streptomyces</taxon>
    </lineage>
</organism>
<name>L1KM71_9ACTN</name>
<evidence type="ECO:0000313" key="1">
    <source>
        <dbReference type="EMBL" id="EKX61585.1"/>
    </source>
</evidence>
<dbReference type="SUPFAM" id="SSF110296">
    <property type="entry name" value="Oligoxyloglucan reducing end-specific cellobiohydrolase"/>
    <property type="match status" value="1"/>
</dbReference>
<comment type="caution">
    <text evidence="1">The sequence shown here is derived from an EMBL/GenBank/DDBJ whole genome shotgun (WGS) entry which is preliminary data.</text>
</comment>
<sequence>MAASMVLALGLAACSGGDDSDTDQEASSVAEVGHIHGLGIDPADGRLYDQVALRRGGLPRPRPRSRPDDPGVVLATTEAGVAKSTDGAKTFADGAKPVLYFVSRGAANALYGLSEDGGKTFAKRLAVESSGGH</sequence>
<dbReference type="AlphaFoldDB" id="L1KM71"/>
<dbReference type="Proteomes" id="UP000010411">
    <property type="component" value="Unassembled WGS sequence"/>
</dbReference>
<dbReference type="PATRIC" id="fig|698759.3.peg.7702"/>
<dbReference type="EMBL" id="AEJC01000582">
    <property type="protein sequence ID" value="EKX61585.1"/>
    <property type="molecule type" value="Genomic_DNA"/>
</dbReference>
<protein>
    <submittedName>
        <fullName evidence="1">Uncharacterized protein</fullName>
    </submittedName>
</protein>
<reference evidence="1 2" key="1">
    <citation type="submission" date="2012-11" db="EMBL/GenBank/DDBJ databases">
        <authorList>
            <person name="Huguet-Tapia J.C."/>
            <person name="Durkin A.S."/>
            <person name="Pettis G.S."/>
            <person name="Badger J.H."/>
        </authorList>
    </citation>
    <scope>NUCLEOTIDE SEQUENCE [LARGE SCALE GENOMIC DNA]</scope>
    <source>
        <strain evidence="1 2">91-03</strain>
    </source>
</reference>
<gene>
    <name evidence="1" type="ORF">STRIP9103_09307</name>
</gene>